<dbReference type="InterPro" id="IPR015422">
    <property type="entry name" value="PyrdxlP-dep_Trfase_small"/>
</dbReference>
<organism evidence="12 13">
    <name type="scientific">Megasphaera paucivorans</name>
    <dbReference type="NCBI Taxonomy" id="349095"/>
    <lineage>
        <taxon>Bacteria</taxon>
        <taxon>Bacillati</taxon>
        <taxon>Bacillota</taxon>
        <taxon>Negativicutes</taxon>
        <taxon>Veillonellales</taxon>
        <taxon>Veillonellaceae</taxon>
        <taxon>Megasphaera</taxon>
    </lineage>
</organism>
<keyword evidence="13" id="KW-1185">Reference proteome</keyword>
<evidence type="ECO:0000256" key="5">
    <source>
        <dbReference type="ARBA" id="ARBA00022723"/>
    </source>
</evidence>
<dbReference type="Gene3D" id="1.10.260.50">
    <property type="match status" value="1"/>
</dbReference>
<dbReference type="PANTHER" id="PTHR11601">
    <property type="entry name" value="CYSTEINE DESULFURYLASE FAMILY MEMBER"/>
    <property type="match status" value="1"/>
</dbReference>
<protein>
    <recommendedName>
        <fullName evidence="3">cysteine desulfurase</fullName>
        <ecNumber evidence="3">2.8.1.7</ecNumber>
    </recommendedName>
</protein>
<reference evidence="12 13" key="1">
    <citation type="submission" date="2016-10" db="EMBL/GenBank/DDBJ databases">
        <authorList>
            <person name="de Groot N.N."/>
        </authorList>
    </citation>
    <scope>NUCLEOTIDE SEQUENCE [LARGE SCALE GENOMIC DNA]</scope>
    <source>
        <strain evidence="12 13">DSM 16981</strain>
    </source>
</reference>
<evidence type="ECO:0000256" key="2">
    <source>
        <dbReference type="ARBA" id="ARBA00006490"/>
    </source>
</evidence>
<keyword evidence="5" id="KW-0479">Metal-binding</keyword>
<comment type="cofactor">
    <cofactor evidence="1 10">
        <name>pyridoxal 5'-phosphate</name>
        <dbReference type="ChEBI" id="CHEBI:597326"/>
    </cofactor>
</comment>
<dbReference type="EC" id="2.8.1.7" evidence="3"/>
<dbReference type="FunFam" id="3.40.640.10:FF:000084">
    <property type="entry name" value="IscS-like cysteine desulfurase"/>
    <property type="match status" value="1"/>
</dbReference>
<dbReference type="Proteomes" id="UP000199309">
    <property type="component" value="Unassembled WGS sequence"/>
</dbReference>
<comment type="catalytic activity">
    <reaction evidence="9">
        <text>(sulfur carrier)-H + L-cysteine = (sulfur carrier)-SH + L-alanine</text>
        <dbReference type="Rhea" id="RHEA:43892"/>
        <dbReference type="Rhea" id="RHEA-COMP:14737"/>
        <dbReference type="Rhea" id="RHEA-COMP:14739"/>
        <dbReference type="ChEBI" id="CHEBI:29917"/>
        <dbReference type="ChEBI" id="CHEBI:35235"/>
        <dbReference type="ChEBI" id="CHEBI:57972"/>
        <dbReference type="ChEBI" id="CHEBI:64428"/>
        <dbReference type="EC" id="2.8.1.7"/>
    </reaction>
</comment>
<dbReference type="InterPro" id="IPR015424">
    <property type="entry name" value="PyrdxlP-dep_Trfase"/>
</dbReference>
<dbReference type="GO" id="GO:0046872">
    <property type="term" value="F:metal ion binding"/>
    <property type="evidence" value="ECO:0007669"/>
    <property type="project" value="UniProtKB-KW"/>
</dbReference>
<dbReference type="STRING" id="349095.SAMN05660299_01457"/>
<gene>
    <name evidence="12" type="ORF">SAMN05660299_01457</name>
</gene>
<feature type="domain" description="Aminotransferase class V" evidence="11">
    <location>
        <begin position="4"/>
        <end position="364"/>
    </location>
</feature>
<evidence type="ECO:0000256" key="7">
    <source>
        <dbReference type="ARBA" id="ARBA00023004"/>
    </source>
</evidence>
<evidence type="ECO:0000259" key="11">
    <source>
        <dbReference type="Pfam" id="PF00266"/>
    </source>
</evidence>
<dbReference type="EMBL" id="FNHQ01000012">
    <property type="protein sequence ID" value="SDM73506.1"/>
    <property type="molecule type" value="Genomic_DNA"/>
</dbReference>
<evidence type="ECO:0000256" key="1">
    <source>
        <dbReference type="ARBA" id="ARBA00001933"/>
    </source>
</evidence>
<dbReference type="Pfam" id="PF00266">
    <property type="entry name" value="Aminotran_5"/>
    <property type="match status" value="1"/>
</dbReference>
<accession>A0A1G9VN26</accession>
<dbReference type="PANTHER" id="PTHR11601:SF34">
    <property type="entry name" value="CYSTEINE DESULFURASE"/>
    <property type="match status" value="1"/>
</dbReference>
<comment type="similarity">
    <text evidence="2">Belongs to the class-V pyridoxal-phosphate-dependent aminotransferase family. NifS/IscS subfamily.</text>
</comment>
<evidence type="ECO:0000256" key="8">
    <source>
        <dbReference type="ARBA" id="ARBA00023014"/>
    </source>
</evidence>
<evidence type="ECO:0000256" key="3">
    <source>
        <dbReference type="ARBA" id="ARBA00012239"/>
    </source>
</evidence>
<sequence>MKRIYLDYAAATPLDPRVLQIMMPWLTTEFGNPSSLHYWGQQARAAVQKAREQVAHCLRVSAEELIFTSGGTEADNLAIRGYLRANHPEGGHIITTAVEHQAVLHTFSALAQEGYTVTILPVNNAGCVDADDVRKALRKDTVLISCMYANNETGMIQPIADIGNIARDHHIIFHVDAVQAFGYLPVYPQTDHIDLLSICSHKIYGPKGMGTLYIRKGIEISSEAYGGPQEHHLRAGTENVAGIVGFGAAAAILEKERQQRYDQARRLKKYMYETLSMNSAVFHLNGEWEHSLPNILDFSISGIDNAVLLIALDMQGVGVSAGSACEAGAVEPSHVLKAMGLPEKWTHSSVRVSFGAETTMEDVTEAVEIINRTVTDMLGKEEDHG</sequence>
<keyword evidence="7" id="KW-0408">Iron</keyword>
<dbReference type="GO" id="GO:0031071">
    <property type="term" value="F:cysteine desulfurase activity"/>
    <property type="evidence" value="ECO:0007669"/>
    <property type="project" value="UniProtKB-EC"/>
</dbReference>
<dbReference type="PROSITE" id="PS00595">
    <property type="entry name" value="AA_TRANSFER_CLASS_5"/>
    <property type="match status" value="1"/>
</dbReference>
<dbReference type="PIRSF" id="PIRSF005572">
    <property type="entry name" value="NifS"/>
    <property type="match status" value="1"/>
</dbReference>
<dbReference type="Gene3D" id="3.40.640.10">
    <property type="entry name" value="Type I PLP-dependent aspartate aminotransferase-like (Major domain)"/>
    <property type="match status" value="1"/>
</dbReference>
<evidence type="ECO:0000256" key="10">
    <source>
        <dbReference type="RuleBase" id="RU004504"/>
    </source>
</evidence>
<dbReference type="InterPro" id="IPR020578">
    <property type="entry name" value="Aminotrans_V_PyrdxlP_BS"/>
</dbReference>
<keyword evidence="6" id="KW-0663">Pyridoxal phosphate</keyword>
<dbReference type="SUPFAM" id="SSF53383">
    <property type="entry name" value="PLP-dependent transferases"/>
    <property type="match status" value="1"/>
</dbReference>
<evidence type="ECO:0000313" key="13">
    <source>
        <dbReference type="Proteomes" id="UP000199309"/>
    </source>
</evidence>
<dbReference type="InterPro" id="IPR015421">
    <property type="entry name" value="PyrdxlP-dep_Trfase_major"/>
</dbReference>
<proteinExistence type="inferred from homology"/>
<keyword evidence="8" id="KW-0411">Iron-sulfur</keyword>
<dbReference type="GO" id="GO:0051536">
    <property type="term" value="F:iron-sulfur cluster binding"/>
    <property type="evidence" value="ECO:0007669"/>
    <property type="project" value="UniProtKB-KW"/>
</dbReference>
<dbReference type="Gene3D" id="3.90.1150.10">
    <property type="entry name" value="Aspartate Aminotransferase, domain 1"/>
    <property type="match status" value="1"/>
</dbReference>
<name>A0A1G9VN26_9FIRM</name>
<evidence type="ECO:0000256" key="6">
    <source>
        <dbReference type="ARBA" id="ARBA00022898"/>
    </source>
</evidence>
<dbReference type="OrthoDB" id="9808002at2"/>
<dbReference type="NCBIfam" id="NF002806">
    <property type="entry name" value="PRK02948.1"/>
    <property type="match status" value="1"/>
</dbReference>
<dbReference type="AlphaFoldDB" id="A0A1G9VN26"/>
<dbReference type="RefSeq" id="WP_091649951.1">
    <property type="nucleotide sequence ID" value="NZ_FNHQ01000012.1"/>
</dbReference>
<keyword evidence="4" id="KW-0808">Transferase</keyword>
<evidence type="ECO:0000256" key="9">
    <source>
        <dbReference type="ARBA" id="ARBA00050776"/>
    </source>
</evidence>
<dbReference type="InterPro" id="IPR016454">
    <property type="entry name" value="Cysteine_dSase"/>
</dbReference>
<evidence type="ECO:0000313" key="12">
    <source>
        <dbReference type="EMBL" id="SDM73506.1"/>
    </source>
</evidence>
<evidence type="ECO:0000256" key="4">
    <source>
        <dbReference type="ARBA" id="ARBA00022679"/>
    </source>
</evidence>
<dbReference type="InterPro" id="IPR000192">
    <property type="entry name" value="Aminotrans_V_dom"/>
</dbReference>